<accession>A0AAV4DDU1</accession>
<dbReference type="AlphaFoldDB" id="A0AAV4DDU1"/>
<keyword evidence="2" id="KW-1185">Reference proteome</keyword>
<reference evidence="1 2" key="1">
    <citation type="journal article" date="2021" name="Elife">
        <title>Chloroplast acquisition without the gene transfer in kleptoplastic sea slugs, Plakobranchus ocellatus.</title>
        <authorList>
            <person name="Maeda T."/>
            <person name="Takahashi S."/>
            <person name="Yoshida T."/>
            <person name="Shimamura S."/>
            <person name="Takaki Y."/>
            <person name="Nagai Y."/>
            <person name="Toyoda A."/>
            <person name="Suzuki Y."/>
            <person name="Arimoto A."/>
            <person name="Ishii H."/>
            <person name="Satoh N."/>
            <person name="Nishiyama T."/>
            <person name="Hasebe M."/>
            <person name="Maruyama T."/>
            <person name="Minagawa J."/>
            <person name="Obokata J."/>
            <person name="Shigenobu S."/>
        </authorList>
    </citation>
    <scope>NUCLEOTIDE SEQUENCE [LARGE SCALE GENOMIC DNA]</scope>
</reference>
<sequence>MTKDHGVEFSLQTDILVGTAEALRYPARWACQAHKSLSSLARCLDKRGEQVHAVTDAVIGKNRQKLTYLYLLNRFPSNPIPSFLTPLDSSTSLLVIERKFDAIYIYSVLVISLFRYLCKSTVRLIMGHE</sequence>
<evidence type="ECO:0000313" key="2">
    <source>
        <dbReference type="Proteomes" id="UP000735302"/>
    </source>
</evidence>
<dbReference type="EMBL" id="BLXT01007807">
    <property type="protein sequence ID" value="GFO42422.1"/>
    <property type="molecule type" value="Genomic_DNA"/>
</dbReference>
<protein>
    <submittedName>
        <fullName evidence="1">Uncharacterized protein</fullName>
    </submittedName>
</protein>
<dbReference type="Proteomes" id="UP000735302">
    <property type="component" value="Unassembled WGS sequence"/>
</dbReference>
<organism evidence="1 2">
    <name type="scientific">Plakobranchus ocellatus</name>
    <dbReference type="NCBI Taxonomy" id="259542"/>
    <lineage>
        <taxon>Eukaryota</taxon>
        <taxon>Metazoa</taxon>
        <taxon>Spiralia</taxon>
        <taxon>Lophotrochozoa</taxon>
        <taxon>Mollusca</taxon>
        <taxon>Gastropoda</taxon>
        <taxon>Heterobranchia</taxon>
        <taxon>Euthyneura</taxon>
        <taxon>Panpulmonata</taxon>
        <taxon>Sacoglossa</taxon>
        <taxon>Placobranchoidea</taxon>
        <taxon>Plakobranchidae</taxon>
        <taxon>Plakobranchus</taxon>
    </lineage>
</organism>
<evidence type="ECO:0000313" key="1">
    <source>
        <dbReference type="EMBL" id="GFO42422.1"/>
    </source>
</evidence>
<gene>
    <name evidence="1" type="ORF">PoB_006892700</name>
</gene>
<proteinExistence type="predicted"/>
<name>A0AAV4DDU1_9GAST</name>
<comment type="caution">
    <text evidence="1">The sequence shown here is derived from an EMBL/GenBank/DDBJ whole genome shotgun (WGS) entry which is preliminary data.</text>
</comment>